<feature type="compositionally biased region" description="Acidic residues" evidence="7">
    <location>
        <begin position="251"/>
        <end position="266"/>
    </location>
</feature>
<dbReference type="SUPFAM" id="SSF46785">
    <property type="entry name" value="Winged helix' DNA-binding domain"/>
    <property type="match status" value="1"/>
</dbReference>
<organism evidence="9 10">
    <name type="scientific">Siminovitchia fortis</name>
    <dbReference type="NCBI Taxonomy" id="254758"/>
    <lineage>
        <taxon>Bacteria</taxon>
        <taxon>Bacillati</taxon>
        <taxon>Bacillota</taxon>
        <taxon>Bacilli</taxon>
        <taxon>Bacillales</taxon>
        <taxon>Bacillaceae</taxon>
        <taxon>Siminovitchia</taxon>
    </lineage>
</organism>
<dbReference type="EMBL" id="QYTU02000021">
    <property type="protein sequence ID" value="RWR09654.1"/>
    <property type="molecule type" value="Genomic_DNA"/>
</dbReference>
<dbReference type="InterPro" id="IPR003593">
    <property type="entry name" value="AAA+_ATPase"/>
</dbReference>
<dbReference type="OrthoDB" id="9807790at2"/>
<evidence type="ECO:0000256" key="3">
    <source>
        <dbReference type="ARBA" id="ARBA00022829"/>
    </source>
</evidence>
<dbReference type="PANTHER" id="PTHR22683:SF42">
    <property type="entry name" value="DNA TRANSLOCASE SFTA"/>
    <property type="match status" value="1"/>
</dbReference>
<dbReference type="PROSITE" id="PS50901">
    <property type="entry name" value="FTSK"/>
    <property type="match status" value="1"/>
</dbReference>
<evidence type="ECO:0000259" key="8">
    <source>
        <dbReference type="PROSITE" id="PS50901"/>
    </source>
</evidence>
<evidence type="ECO:0000313" key="9">
    <source>
        <dbReference type="EMBL" id="RWR09654.1"/>
    </source>
</evidence>
<feature type="compositionally biased region" description="Basic and acidic residues" evidence="7">
    <location>
        <begin position="124"/>
        <end position="158"/>
    </location>
</feature>
<dbReference type="AlphaFoldDB" id="A0A443ISJ7"/>
<feature type="domain" description="FtsK" evidence="8">
    <location>
        <begin position="593"/>
        <end position="785"/>
    </location>
</feature>
<dbReference type="GO" id="GO:0005524">
    <property type="term" value="F:ATP binding"/>
    <property type="evidence" value="ECO:0007669"/>
    <property type="project" value="UniProtKB-UniRule"/>
</dbReference>
<feature type="compositionally biased region" description="Basic and acidic residues" evidence="7">
    <location>
        <begin position="70"/>
        <end position="85"/>
    </location>
</feature>
<dbReference type="Pfam" id="PF09397">
    <property type="entry name" value="FtsK_gamma"/>
    <property type="match status" value="1"/>
</dbReference>
<evidence type="ECO:0000256" key="5">
    <source>
        <dbReference type="ARBA" id="ARBA00023125"/>
    </source>
</evidence>
<feature type="region of interest" description="Disordered" evidence="7">
    <location>
        <begin position="333"/>
        <end position="449"/>
    </location>
</feature>
<dbReference type="GO" id="GO:0003677">
    <property type="term" value="F:DNA binding"/>
    <property type="evidence" value="ECO:0007669"/>
    <property type="project" value="UniProtKB-KW"/>
</dbReference>
<dbReference type="SMART" id="SM00843">
    <property type="entry name" value="Ftsk_gamma"/>
    <property type="match status" value="1"/>
</dbReference>
<feature type="region of interest" description="Disordered" evidence="7">
    <location>
        <begin position="52"/>
        <end position="307"/>
    </location>
</feature>
<feature type="compositionally biased region" description="Polar residues" evidence="7">
    <location>
        <begin position="406"/>
        <end position="417"/>
    </location>
</feature>
<dbReference type="InterPro" id="IPR027417">
    <property type="entry name" value="P-loop_NTPase"/>
</dbReference>
<dbReference type="InterPro" id="IPR036390">
    <property type="entry name" value="WH_DNA-bd_sf"/>
</dbReference>
<dbReference type="SUPFAM" id="SSF52540">
    <property type="entry name" value="P-loop containing nucleoside triphosphate hydrolases"/>
    <property type="match status" value="1"/>
</dbReference>
<keyword evidence="10" id="KW-1185">Reference proteome</keyword>
<feature type="compositionally biased region" description="Acidic residues" evidence="7">
    <location>
        <begin position="210"/>
        <end position="219"/>
    </location>
</feature>
<comment type="caution">
    <text evidence="9">The sequence shown here is derived from an EMBL/GenBank/DDBJ whole genome shotgun (WGS) entry which is preliminary data.</text>
</comment>
<dbReference type="InterPro" id="IPR036388">
    <property type="entry name" value="WH-like_DNA-bd_sf"/>
</dbReference>
<dbReference type="InterPro" id="IPR050206">
    <property type="entry name" value="FtsK/SpoIIIE/SftA"/>
</dbReference>
<name>A0A443ISJ7_9BACI</name>
<keyword evidence="3" id="KW-0159">Chromosome partition</keyword>
<reference evidence="9" key="1">
    <citation type="submission" date="2018-12" db="EMBL/GenBank/DDBJ databases">
        <authorList>
            <person name="Sun L."/>
            <person name="Chen Z."/>
        </authorList>
    </citation>
    <scope>NUCLEOTIDE SEQUENCE [LARGE SCALE GENOMIC DNA]</scope>
    <source>
        <strain evidence="9">DSM 16012</strain>
    </source>
</reference>
<keyword evidence="4 6" id="KW-0067">ATP-binding</keyword>
<evidence type="ECO:0000256" key="4">
    <source>
        <dbReference type="ARBA" id="ARBA00022840"/>
    </source>
</evidence>
<dbReference type="SMART" id="SM00382">
    <property type="entry name" value="AAA"/>
    <property type="match status" value="1"/>
</dbReference>
<feature type="compositionally biased region" description="Basic and acidic residues" evidence="7">
    <location>
        <begin position="426"/>
        <end position="449"/>
    </location>
</feature>
<proteinExistence type="inferred from homology"/>
<protein>
    <submittedName>
        <fullName evidence="9">DNA translocase FtsK</fullName>
    </submittedName>
</protein>
<comment type="similarity">
    <text evidence="1">Belongs to the FtsK/SpoIIIE/SftA family.</text>
</comment>
<feature type="binding site" evidence="6">
    <location>
        <begin position="610"/>
        <end position="617"/>
    </location>
    <ligand>
        <name>ATP</name>
        <dbReference type="ChEBI" id="CHEBI:30616"/>
    </ligand>
</feature>
<keyword evidence="5" id="KW-0238">DNA-binding</keyword>
<evidence type="ECO:0000256" key="7">
    <source>
        <dbReference type="SAM" id="MobiDB-lite"/>
    </source>
</evidence>
<dbReference type="Pfam" id="PF01580">
    <property type="entry name" value="FtsK_SpoIIIE"/>
    <property type="match status" value="1"/>
</dbReference>
<dbReference type="Pfam" id="PF17854">
    <property type="entry name" value="FtsK_alpha"/>
    <property type="match status" value="1"/>
</dbReference>
<dbReference type="PANTHER" id="PTHR22683">
    <property type="entry name" value="SPORULATION PROTEIN RELATED"/>
    <property type="match status" value="1"/>
</dbReference>
<dbReference type="GO" id="GO:0007059">
    <property type="term" value="P:chromosome segregation"/>
    <property type="evidence" value="ECO:0007669"/>
    <property type="project" value="UniProtKB-KW"/>
</dbReference>
<dbReference type="RefSeq" id="WP_120073286.1">
    <property type="nucleotide sequence ID" value="NZ_CP126113.1"/>
</dbReference>
<accession>A0A443ISJ7</accession>
<dbReference type="InterPro" id="IPR041027">
    <property type="entry name" value="FtsK_alpha"/>
</dbReference>
<keyword evidence="2 6" id="KW-0547">Nucleotide-binding</keyword>
<gene>
    <name evidence="9" type="ORF">D4N35_010510</name>
</gene>
<dbReference type="Gene3D" id="3.30.980.40">
    <property type="match status" value="1"/>
</dbReference>
<evidence type="ECO:0000313" key="10">
    <source>
        <dbReference type="Proteomes" id="UP000273811"/>
    </source>
</evidence>
<dbReference type="InterPro" id="IPR018541">
    <property type="entry name" value="Ftsk_gamma"/>
</dbReference>
<dbReference type="Gene3D" id="3.40.50.300">
    <property type="entry name" value="P-loop containing nucleotide triphosphate hydrolases"/>
    <property type="match status" value="1"/>
</dbReference>
<evidence type="ECO:0000256" key="2">
    <source>
        <dbReference type="ARBA" id="ARBA00022741"/>
    </source>
</evidence>
<sequence length="930" mass="105005">MHWWKKFLSNFLSDKTMDEPTELHIEDHHKNELHEMKTRMIYQYPKGEFRFPLIKDQPGKPVQGSQKRPVQREQKDEKRIPEKRQNSQSIGEKTEQKRRKIEPKNSQPFEPTHIPSPIYGFNRPIERKENPKPKIPEFELTDFKQKTRFEKEDHKPDLEMVTEEEVFAEQPVEPKTNGSLLDLDEKNDPESQNGAIEIKTWTHNQGIGESLEESEEEIPELTNTDSKENDEASNGEKWMDQGQAEMAISEEIGEKEEQVFAEEVDETEKLTSIEKGSGEEMSFPKQSEFEAEPAPGEKIDDPGEETLASSQLKFEPEQAFPEEIDEIDELTEEVEMPEEKIPVSSQPDVEPGPAFDEAPMDGESRKTDEDAFEETAAAVEMTLGQETEATEPKLEEPLNAEEPAKESTNSKPRSQLPFNVLMLSQDRARWQRQREREKSKSEAVSKPVKETKIPETMHYEFPALSLLKPPVFKEENTEWLNEQTILLDETMENFNVKAHVVKASQGPSVTRFEVQPDKGVKVNKITNLSNDIKLSMAARDIRMEAPIPGTRSIGIELPNKESRPVQISEIIGKTAFLQGESPLTAALGLDISGDPVVTDLRKMPHGLIAGATGSGKSVCINSILVSLLYKARPDELKLMLIDPKMVELAPYNHIPHLVSPVITDVKAATAALKWAVDEMERRYELFVHAGVRDIGRFNELAETKGQKSEHLPYIVIIIDELADLMMVAPAEVEESICRIAQKARACGIHLLIATQRPSVDVITGLIKANVPTRIAFAVSSQVDSRTVIDVSGAEKLLGRGDMLFLNNGSVKPVRLQGTFVSDEEIDRVIEHVRKQGKPNYIFQQEELLKKAEIQENEDELLLDACQFVVKQGNASTSLLQRQFRIGYNRAARLMEMMEEQGVISGAKGSKPRDVLIKEADLDSLKDSLVH</sequence>
<dbReference type="Gene3D" id="1.10.10.10">
    <property type="entry name" value="Winged helix-like DNA-binding domain superfamily/Winged helix DNA-binding domain"/>
    <property type="match status" value="1"/>
</dbReference>
<feature type="compositionally biased region" description="Basic and acidic residues" evidence="7">
    <location>
        <begin position="267"/>
        <end position="278"/>
    </location>
</feature>
<evidence type="ECO:0000256" key="1">
    <source>
        <dbReference type="ARBA" id="ARBA00006474"/>
    </source>
</evidence>
<dbReference type="InterPro" id="IPR002543">
    <property type="entry name" value="FtsK_dom"/>
</dbReference>
<evidence type="ECO:0000256" key="6">
    <source>
        <dbReference type="PROSITE-ProRule" id="PRU00289"/>
    </source>
</evidence>
<dbReference type="Proteomes" id="UP000273811">
    <property type="component" value="Unassembled WGS sequence"/>
</dbReference>